<name>A0A068YML1_ECHMU</name>
<accession>A0A068YML1</accession>
<sequence length="1173" mass="132549">MAKFFGVSLFKKASSGHSADSPKMKKDFGALSVRERTKNISNAPTVMWDAICDLNSSSDLDDSTDFFYSRSGIFSPKPEKPSSPIQSASEKPHQPAPSSSTNKWKANFLVPEISPRHPRTTETTPISPSISRFQSKSRASPSMGFRYSSTLSRSPAFKSNSSTAELEVTEHDIPSDIDTTNSSKITHEKNGFNSVESRTSLDLSTISLDQTNEEENQDSNYQCRSMGEMNNVQRQSANEEGQCREVEACDSDGYDKLAILHVKLKNEAVKLENWKNEMIAKLNKNEEKLVEANTLVASLRKSNLELQMDRENASLKVKDEVEKREAIEKKWFIYCNRMYLCHRIIGTRDLCEAIKTQIEFVQSTCTSTMQTCFKTATTQKVLEALLENTFKDFQNLSIQLDESRAKNQQLNEKHSHDKNTLTTRNSELTAVLEKLVSEKEEISLISKKCAETLKNQILKIRTTLESMDLFLEVGSQMKFGLEKEIDSVNIELLNAKASKREKEGQLSEALFKCSQLSDDLSRVYTLLQNSENNCLKRGQKITSMEGEIKKLTEEKRFLQNDLHKKSMIHEADVRSGQKELLLLSEKLNMAIPTLNALVHEKDELLKLLEQERMNLLFSSSKSIEDLRCAKTKGNELLLHIEEQERITAEKDRLITTLKNTKDRYFKEVETLRCELNKSEEKYKDLEESLSNEKRLRAEAEEKLVCLQQNEKIRNKEISDLKNLTSNQQNEIEDLTMKVRNIEFDQNNLNSRNQDMSRCIELKNDQIVRLEERLHEAEQQVLVLENAAARAGQEVRTSSSSLAQRDAEVSQLREALHTAQAEHAAALRHCEEVRAELLGAVEQQQQESDKVLRQKEKEIGSLKEMLNALQKEADKSSKRIEKKLTDNAVHMEILKDQLKETVQEKKDLSKQLTASKQKMTKLEKDADEKKVLLSEMEEKVGNLDAELTNLNSEKAKLTSALSTKDAEIERLRYIEAEFAEFKRSMMNNSPPCSTQVPKSIEIEVQKTPRSPLLSEKLNRMVLLKTPQKTPKSILKQPGSECKRRRVLLISPEKSTPKSGCFEVEPESEVELEAGSKTVDTNSEMCLVVAQPCSKPAPPRTPNIRGTPQTRNANIRKTPSSGSGGRGPPTNTRSSMSLGSAKGPTAATNAAHVATSVAASSWFDLDETFGLNTEE</sequence>
<evidence type="ECO:0000313" key="3">
    <source>
        <dbReference type="EMBL" id="CDS43406.1"/>
    </source>
</evidence>
<proteinExistence type="predicted"/>
<dbReference type="AlphaFoldDB" id="A0A068YML1"/>
<evidence type="ECO:0000313" key="4">
    <source>
        <dbReference type="Proteomes" id="UP000017246"/>
    </source>
</evidence>
<feature type="compositionally biased region" description="Low complexity" evidence="2">
    <location>
        <begin position="121"/>
        <end position="132"/>
    </location>
</feature>
<dbReference type="Proteomes" id="UP000017246">
    <property type="component" value="Unassembled WGS sequence"/>
</dbReference>
<evidence type="ECO:0000256" key="2">
    <source>
        <dbReference type="SAM" id="MobiDB-lite"/>
    </source>
</evidence>
<reference evidence="3" key="1">
    <citation type="journal article" date="2013" name="Nature">
        <title>The genomes of four tapeworm species reveal adaptations to parasitism.</title>
        <authorList>
            <person name="Tsai I.J."/>
            <person name="Zarowiecki M."/>
            <person name="Holroyd N."/>
            <person name="Garciarrubio A."/>
            <person name="Sanchez-Flores A."/>
            <person name="Brooks K.L."/>
            <person name="Tracey A."/>
            <person name="Bobes R.J."/>
            <person name="Fragoso G."/>
            <person name="Sciutto E."/>
            <person name="Aslett M."/>
            <person name="Beasley H."/>
            <person name="Bennett H.M."/>
            <person name="Cai J."/>
            <person name="Camicia F."/>
            <person name="Clark R."/>
            <person name="Cucher M."/>
            <person name="De Silva N."/>
            <person name="Day T.A."/>
            <person name="Deplazes P."/>
            <person name="Estrada K."/>
            <person name="Fernandez C."/>
            <person name="Holland P.W."/>
            <person name="Hou J."/>
            <person name="Hu S."/>
            <person name="Huckvale T."/>
            <person name="Hung S.S."/>
            <person name="Kamenetzky L."/>
            <person name="Keane J.A."/>
            <person name="Kiss F."/>
            <person name="Koziol U."/>
            <person name="Lambert O."/>
            <person name="Liu K."/>
            <person name="Luo X."/>
            <person name="Luo Y."/>
            <person name="Macchiaroli N."/>
            <person name="Nichol S."/>
            <person name="Paps J."/>
            <person name="Parkinson J."/>
            <person name="Pouchkina-Stantcheva N."/>
            <person name="Riddiford N."/>
            <person name="Rosenzvit M."/>
            <person name="Salinas G."/>
            <person name="Wasmuth J.D."/>
            <person name="Zamanian M."/>
            <person name="Zheng Y."/>
            <person name="Cai X."/>
            <person name="Soberon X."/>
            <person name="Olson P.D."/>
            <person name="Laclette J.P."/>
            <person name="Brehm K."/>
            <person name="Berriman M."/>
            <person name="Garciarrubio A."/>
            <person name="Bobes R.J."/>
            <person name="Fragoso G."/>
            <person name="Sanchez-Flores A."/>
            <person name="Estrada K."/>
            <person name="Cevallos M.A."/>
            <person name="Morett E."/>
            <person name="Gonzalez V."/>
            <person name="Portillo T."/>
            <person name="Ochoa-Leyva A."/>
            <person name="Jose M.V."/>
            <person name="Sciutto E."/>
            <person name="Landa A."/>
            <person name="Jimenez L."/>
            <person name="Valdes V."/>
            <person name="Carrero J.C."/>
            <person name="Larralde C."/>
            <person name="Morales-Montor J."/>
            <person name="Limon-Lason J."/>
            <person name="Soberon X."/>
            <person name="Laclette J.P."/>
        </authorList>
    </citation>
    <scope>NUCLEOTIDE SEQUENCE [LARGE SCALE GENOMIC DNA]</scope>
</reference>
<dbReference type="OrthoDB" id="10064612at2759"/>
<dbReference type="PANTHER" id="PTHR46918">
    <property type="entry name" value="SYNAPTONEMAL COMPLEX PROTEIN 1"/>
    <property type="match status" value="1"/>
</dbReference>
<dbReference type="EMBL" id="LN902848">
    <property type="protein sequence ID" value="CDS43406.1"/>
    <property type="molecule type" value="Genomic_DNA"/>
</dbReference>
<gene>
    <name evidence="3" type="ORF">EmuJ_001116500</name>
</gene>
<keyword evidence="1" id="KW-0175">Coiled coil</keyword>
<organism evidence="3 4">
    <name type="scientific">Echinococcus multilocularis</name>
    <name type="common">Fox tapeworm</name>
    <dbReference type="NCBI Taxonomy" id="6211"/>
    <lineage>
        <taxon>Eukaryota</taxon>
        <taxon>Metazoa</taxon>
        <taxon>Spiralia</taxon>
        <taxon>Lophotrochozoa</taxon>
        <taxon>Platyhelminthes</taxon>
        <taxon>Cestoda</taxon>
        <taxon>Eucestoda</taxon>
        <taxon>Cyclophyllidea</taxon>
        <taxon>Taeniidae</taxon>
        <taxon>Echinococcus</taxon>
    </lineage>
</organism>
<feature type="coiled-coil region" evidence="1">
    <location>
        <begin position="282"/>
        <end position="330"/>
    </location>
</feature>
<keyword evidence="4" id="KW-1185">Reference proteome</keyword>
<dbReference type="STRING" id="6211.A0A068YML1"/>
<feature type="region of interest" description="Disordered" evidence="2">
    <location>
        <begin position="1090"/>
        <end position="1150"/>
    </location>
</feature>
<dbReference type="PANTHER" id="PTHR46918:SF1">
    <property type="entry name" value="SYNAPTONEMAL COMPLEX PROTEIN 1"/>
    <property type="match status" value="1"/>
</dbReference>
<dbReference type="GO" id="GO:0007130">
    <property type="term" value="P:synaptonemal complex assembly"/>
    <property type="evidence" value="ECO:0007669"/>
    <property type="project" value="InterPro"/>
</dbReference>
<protein>
    <submittedName>
        <fullName evidence="3">Uncharacterized protein</fullName>
    </submittedName>
</protein>
<evidence type="ECO:0000256" key="1">
    <source>
        <dbReference type="SAM" id="Coils"/>
    </source>
</evidence>
<feature type="compositionally biased region" description="Polar residues" evidence="2">
    <location>
        <begin position="1102"/>
        <end position="1113"/>
    </location>
</feature>
<reference evidence="3" key="2">
    <citation type="submission" date="2015-11" db="EMBL/GenBank/DDBJ databases">
        <authorList>
            <person name="Zhang Y."/>
            <person name="Guo Z."/>
        </authorList>
    </citation>
    <scope>NUCLEOTIDE SEQUENCE</scope>
</reference>
<dbReference type="InterPro" id="IPR008827">
    <property type="entry name" value="SYCP1"/>
</dbReference>
<feature type="coiled-coil region" evidence="1">
    <location>
        <begin position="661"/>
        <end position="959"/>
    </location>
</feature>
<dbReference type="OMA" id="RTPNIRG"/>
<dbReference type="GO" id="GO:0000795">
    <property type="term" value="C:synaptonemal complex"/>
    <property type="evidence" value="ECO:0007669"/>
    <property type="project" value="InterPro"/>
</dbReference>
<feature type="region of interest" description="Disordered" evidence="2">
    <location>
        <begin position="75"/>
        <end position="198"/>
    </location>
</feature>
<feature type="compositionally biased region" description="Polar residues" evidence="2">
    <location>
        <begin position="147"/>
        <end position="164"/>
    </location>
</feature>